<evidence type="ECO:0000313" key="3">
    <source>
        <dbReference type="Proteomes" id="UP000283374"/>
    </source>
</evidence>
<comment type="caution">
    <text evidence="2">The sequence shown here is derived from an EMBL/GenBank/DDBJ whole genome shotgun (WGS) entry which is preliminary data.</text>
</comment>
<dbReference type="InterPro" id="IPR013783">
    <property type="entry name" value="Ig-like_fold"/>
</dbReference>
<dbReference type="GO" id="GO:0005975">
    <property type="term" value="P:carbohydrate metabolic process"/>
    <property type="evidence" value="ECO:0007669"/>
    <property type="project" value="UniProtKB-ARBA"/>
</dbReference>
<protein>
    <recommendedName>
        <fullName evidence="1">Bacterial Ig-like domain-containing protein</fullName>
    </recommendedName>
</protein>
<name>A0A413RMU6_9CELL</name>
<dbReference type="Proteomes" id="UP000283374">
    <property type="component" value="Unassembled WGS sequence"/>
</dbReference>
<dbReference type="EMBL" id="QWKP01000168">
    <property type="protein sequence ID" value="RHA42682.1"/>
    <property type="molecule type" value="Genomic_DNA"/>
</dbReference>
<dbReference type="Pfam" id="PF16640">
    <property type="entry name" value="Big_3_5"/>
    <property type="match status" value="1"/>
</dbReference>
<evidence type="ECO:0000313" key="2">
    <source>
        <dbReference type="EMBL" id="RHA42682.1"/>
    </source>
</evidence>
<evidence type="ECO:0000259" key="1">
    <source>
        <dbReference type="Pfam" id="PF16640"/>
    </source>
</evidence>
<proteinExistence type="predicted"/>
<feature type="domain" description="Bacterial Ig-like" evidence="1">
    <location>
        <begin position="577"/>
        <end position="659"/>
    </location>
</feature>
<dbReference type="AlphaFoldDB" id="A0A413RMU6"/>
<reference evidence="2 3" key="1">
    <citation type="submission" date="2018-08" db="EMBL/GenBank/DDBJ databases">
        <title>Cellulomonas rhizosphaerae sp. nov., a novel actinomycete isolated from soil.</title>
        <authorList>
            <person name="Tian Y."/>
        </authorList>
    </citation>
    <scope>NUCLEOTIDE SEQUENCE [LARGE SCALE GENOMIC DNA]</scope>
    <source>
        <strain evidence="2 3">NEAU-TCZ24</strain>
    </source>
</reference>
<accession>A0A413RMU6</accession>
<dbReference type="Gene3D" id="2.60.40.10">
    <property type="entry name" value="Immunoglobulins"/>
    <property type="match status" value="2"/>
</dbReference>
<gene>
    <name evidence="2" type="ORF">D1825_06920</name>
</gene>
<dbReference type="InterPro" id="IPR032109">
    <property type="entry name" value="Big_3_5"/>
</dbReference>
<sequence length="662" mass="65668">MAALALGTVVAPAQADPTAGTFGTLVGLGSDTTQAVVGGLATSIGGGVLASYDATGSGTVVTRSGGVAIPRANNSGGGRDLLRVAIGQTETANIPVFNSPTVPVTTSGIAGQVQFARSSSGAGSADVADDGVLTYIPFAVDAVSYATAPDSVIPTDLTKAQIVSIFKGELTQVIVNGASTHLEGSTYAPVPGDVATAITTFLPAAGSGTRSYWLGQMGITEANISAGTYPNLKDKDFTGAAVQEHQGGSLVSGTATQDAGAIAPFSIAQWVAQGNTKTPDLRAGVRINAVNGQLATTGSAGSYALNPSYNAFTRPVYNIVPSILADDPTSEIAKTFVGSTSRVCKETGTITAFGFGLLTGGTQCGDTTTRAYKASTSETTLALSSATVVSGQKVTANVTVSSVGNGGGTVRLYDGTTLLGSVPVATGATSGSAQITTSSTGSLNVTGTFVPSLLGVAPSVSTAQPLTVTPVPVVPAVASSTKVTASAKPVVGKSFTVAAAVTATKTPAGSVAFYDGTKKLATVKVTSAKASLSIKAAKTSYAIKAVFTSSSAAVVKSSTSAVLTVKVAKATPKVSFTAPTKVAKGKYATLKVTVSATGVTPTGKVTIKDGKKVIKTVAIKGGKATVKLPKLKAGKHKLVVTYTGSTTVNAKASAAKTVTQAK</sequence>
<organism evidence="2 3">
    <name type="scientific">Cellulomonas rhizosphaerae</name>
    <dbReference type="NCBI Taxonomy" id="2293719"/>
    <lineage>
        <taxon>Bacteria</taxon>
        <taxon>Bacillati</taxon>
        <taxon>Actinomycetota</taxon>
        <taxon>Actinomycetes</taxon>
        <taxon>Micrococcales</taxon>
        <taxon>Cellulomonadaceae</taxon>
        <taxon>Cellulomonas</taxon>
    </lineage>
</organism>
<dbReference type="SUPFAM" id="SSF53850">
    <property type="entry name" value="Periplasmic binding protein-like II"/>
    <property type="match status" value="1"/>
</dbReference>
<dbReference type="Gene3D" id="3.40.190.10">
    <property type="entry name" value="Periplasmic binding protein-like II"/>
    <property type="match status" value="1"/>
</dbReference>
<keyword evidence="3" id="KW-1185">Reference proteome</keyword>